<comment type="similarity">
    <text evidence="4">Belongs to the protein kinase superfamily.</text>
</comment>
<feature type="binding site" evidence="3">
    <location>
        <position position="52"/>
    </location>
    <ligand>
        <name>ATP</name>
        <dbReference type="ChEBI" id="CHEBI:30616"/>
    </ligand>
</feature>
<evidence type="ECO:0000256" key="1">
    <source>
        <dbReference type="ARBA" id="ARBA00022741"/>
    </source>
</evidence>
<dbReference type="EMBL" id="OVEO01000002">
    <property type="protein sequence ID" value="SPQ94250.1"/>
    <property type="molecule type" value="Genomic_DNA"/>
</dbReference>
<dbReference type="InterPro" id="IPR011009">
    <property type="entry name" value="Kinase-like_dom_sf"/>
</dbReference>
<evidence type="ECO:0000313" key="7">
    <source>
        <dbReference type="Proteomes" id="UP000290189"/>
    </source>
</evidence>
<dbReference type="InterPro" id="IPR008271">
    <property type="entry name" value="Ser/Thr_kinase_AS"/>
</dbReference>
<dbReference type="PANTHER" id="PTHR24346">
    <property type="entry name" value="MAP/MICROTUBULE AFFINITY-REGULATING KINASE"/>
    <property type="match status" value="1"/>
</dbReference>
<feature type="domain" description="Protein kinase" evidence="5">
    <location>
        <begin position="23"/>
        <end position="313"/>
    </location>
</feature>
<dbReference type="InterPro" id="IPR017441">
    <property type="entry name" value="Protein_kinase_ATP_BS"/>
</dbReference>
<dbReference type="PROSITE" id="PS50011">
    <property type="entry name" value="PROTEIN_KINASE_DOM"/>
    <property type="match status" value="1"/>
</dbReference>
<keyword evidence="4" id="KW-0723">Serine/threonine-protein kinase</keyword>
<keyword evidence="1 3" id="KW-0547">Nucleotide-binding</keyword>
<evidence type="ECO:0000256" key="3">
    <source>
        <dbReference type="PROSITE-ProRule" id="PRU10141"/>
    </source>
</evidence>
<dbReference type="PROSITE" id="PS00107">
    <property type="entry name" value="PROTEIN_KINASE_ATP"/>
    <property type="match status" value="1"/>
</dbReference>
<dbReference type="GO" id="GO:0035556">
    <property type="term" value="P:intracellular signal transduction"/>
    <property type="evidence" value="ECO:0007669"/>
    <property type="project" value="TreeGrafter"/>
</dbReference>
<accession>A0A3P3Y2M9</accession>
<sequence>MVVFTDRLTVVDRHDGKRSINQYDVGEEIGHGTSSTVVSAVDKKTGAHRALKIFSKSVLRKQREASSRGINLSPGNDRAQVEVECLTLLAERSHPHIISLHEVIDQPDRDKLILALDLGDLGELLEWQNESSSYLCRWSSPSTSPWALPEDCAKRCFRQLALAICHLHKTAMICHRDVKPGNCLIRKDDSGSPHLLLADFGVAERFDDAGSPPTYTDTVGTYPFIPPEACSGDEYDGRCADIWAMGVTLYAMVFSRLPFYSSNLHQLFQMIEHDPLVLPATVDGPVLDLLSKILEKDPVQRLSIDGILTHPWLETKCP</sequence>
<dbReference type="SUPFAM" id="SSF56112">
    <property type="entry name" value="Protein kinase-like (PK-like)"/>
    <property type="match status" value="1"/>
</dbReference>
<organism evidence="6 7">
    <name type="scientific">Plasmodiophora brassicae</name>
    <name type="common">Clubroot disease agent</name>
    <dbReference type="NCBI Taxonomy" id="37360"/>
    <lineage>
        <taxon>Eukaryota</taxon>
        <taxon>Sar</taxon>
        <taxon>Rhizaria</taxon>
        <taxon>Endomyxa</taxon>
        <taxon>Phytomyxea</taxon>
        <taxon>Plasmodiophorida</taxon>
        <taxon>Plasmodiophoridae</taxon>
        <taxon>Plasmodiophora</taxon>
    </lineage>
</organism>
<dbReference type="InterPro" id="IPR000719">
    <property type="entry name" value="Prot_kinase_dom"/>
</dbReference>
<dbReference type="SMART" id="SM00220">
    <property type="entry name" value="S_TKc"/>
    <property type="match status" value="1"/>
</dbReference>
<dbReference type="GO" id="GO:0005737">
    <property type="term" value="C:cytoplasm"/>
    <property type="evidence" value="ECO:0007669"/>
    <property type="project" value="TreeGrafter"/>
</dbReference>
<dbReference type="PANTHER" id="PTHR24346:SF77">
    <property type="entry name" value="SERINE THREONINE PROTEIN KINASE"/>
    <property type="match status" value="1"/>
</dbReference>
<keyword evidence="2 3" id="KW-0067">ATP-binding</keyword>
<dbReference type="GO" id="GO:0005524">
    <property type="term" value="F:ATP binding"/>
    <property type="evidence" value="ECO:0007669"/>
    <property type="project" value="UniProtKB-UniRule"/>
</dbReference>
<reference evidence="6 7" key="1">
    <citation type="submission" date="2018-03" db="EMBL/GenBank/DDBJ databases">
        <authorList>
            <person name="Fogelqvist J."/>
        </authorList>
    </citation>
    <scope>NUCLEOTIDE SEQUENCE [LARGE SCALE GENOMIC DNA]</scope>
</reference>
<name>A0A3P3Y2M9_PLABS</name>
<dbReference type="GO" id="GO:0004674">
    <property type="term" value="F:protein serine/threonine kinase activity"/>
    <property type="evidence" value="ECO:0007669"/>
    <property type="project" value="UniProtKB-KW"/>
</dbReference>
<keyword evidence="4" id="KW-0808">Transferase</keyword>
<dbReference type="AlphaFoldDB" id="A0A3P3Y2M9"/>
<dbReference type="CDD" id="cd14008">
    <property type="entry name" value="STKc_LKB1_CaMKK"/>
    <property type="match status" value="1"/>
</dbReference>
<geneLocation type="mitochondrion" evidence="6"/>
<keyword evidence="6" id="KW-0496">Mitochondrion</keyword>
<protein>
    <recommendedName>
        <fullName evidence="5">Protein kinase domain-containing protein</fullName>
    </recommendedName>
</protein>
<evidence type="ECO:0000259" key="5">
    <source>
        <dbReference type="PROSITE" id="PS50011"/>
    </source>
</evidence>
<dbReference type="Proteomes" id="UP000290189">
    <property type="component" value="Unassembled WGS sequence"/>
</dbReference>
<evidence type="ECO:0000256" key="2">
    <source>
        <dbReference type="ARBA" id="ARBA00022840"/>
    </source>
</evidence>
<dbReference type="Pfam" id="PF00069">
    <property type="entry name" value="Pkinase"/>
    <property type="match status" value="1"/>
</dbReference>
<gene>
    <name evidence="6" type="ORF">PLBR_LOCUS1465</name>
</gene>
<keyword evidence="4" id="KW-0418">Kinase</keyword>
<dbReference type="Gene3D" id="1.10.510.10">
    <property type="entry name" value="Transferase(Phosphotransferase) domain 1"/>
    <property type="match status" value="1"/>
</dbReference>
<dbReference type="PROSITE" id="PS00108">
    <property type="entry name" value="PROTEIN_KINASE_ST"/>
    <property type="match status" value="1"/>
</dbReference>
<evidence type="ECO:0000313" key="6">
    <source>
        <dbReference type="EMBL" id="SPQ94250.1"/>
    </source>
</evidence>
<evidence type="ECO:0000256" key="4">
    <source>
        <dbReference type="RuleBase" id="RU000304"/>
    </source>
</evidence>
<proteinExistence type="inferred from homology"/>